<dbReference type="Pfam" id="PF03553">
    <property type="entry name" value="Na_H_antiporter"/>
    <property type="match status" value="1"/>
</dbReference>
<evidence type="ECO:0000313" key="12">
    <source>
        <dbReference type="Proteomes" id="UP000000269"/>
    </source>
</evidence>
<evidence type="ECO:0000256" key="1">
    <source>
        <dbReference type="ARBA" id="ARBA00004651"/>
    </source>
</evidence>
<dbReference type="RefSeq" id="WP_012158152.1">
    <property type="nucleotide sequence ID" value="NC_009922.1"/>
</dbReference>
<comment type="similarity">
    <text evidence="8">Belongs to the NhaC Na(+)/H(+) (TC 2.A.35) antiporter family.</text>
</comment>
<dbReference type="InterPro" id="IPR018461">
    <property type="entry name" value="Na/H_Antiport_NhaC-like_C"/>
</dbReference>
<organism evidence="11 12">
    <name type="scientific">Alkaliphilus oremlandii (strain OhILAs)</name>
    <name type="common">Clostridium oremlandii (strain OhILAs)</name>
    <dbReference type="NCBI Taxonomy" id="350688"/>
    <lineage>
        <taxon>Bacteria</taxon>
        <taxon>Bacillati</taxon>
        <taxon>Bacillota</taxon>
        <taxon>Clostridia</taxon>
        <taxon>Peptostreptococcales</taxon>
        <taxon>Natronincolaceae</taxon>
        <taxon>Alkaliphilus</taxon>
    </lineage>
</organism>
<dbReference type="AlphaFoldDB" id="A8ML20"/>
<evidence type="ECO:0000313" key="11">
    <source>
        <dbReference type="EMBL" id="ABW17837.1"/>
    </source>
</evidence>
<keyword evidence="5 9" id="KW-0812">Transmembrane</keyword>
<feature type="transmembrane region" description="Helical" evidence="9">
    <location>
        <begin position="137"/>
        <end position="163"/>
    </location>
</feature>
<dbReference type="NCBIfam" id="TIGR00931">
    <property type="entry name" value="antiport_nhaC"/>
    <property type="match status" value="1"/>
</dbReference>
<evidence type="ECO:0000256" key="9">
    <source>
        <dbReference type="SAM" id="Phobius"/>
    </source>
</evidence>
<dbReference type="Proteomes" id="UP000000269">
    <property type="component" value="Chromosome"/>
</dbReference>
<feature type="transmembrane region" description="Helical" evidence="9">
    <location>
        <begin position="312"/>
        <end position="330"/>
    </location>
</feature>
<feature type="transmembrane region" description="Helical" evidence="9">
    <location>
        <begin position="36"/>
        <end position="55"/>
    </location>
</feature>
<evidence type="ECO:0000256" key="3">
    <source>
        <dbReference type="ARBA" id="ARBA00022449"/>
    </source>
</evidence>
<gene>
    <name evidence="11" type="ordered locus">Clos_0274</name>
</gene>
<keyword evidence="4" id="KW-1003">Cell membrane</keyword>
<dbReference type="KEGG" id="aoe:Clos_0274"/>
<feature type="transmembrane region" description="Helical" evidence="9">
    <location>
        <begin position="233"/>
        <end position="254"/>
    </location>
</feature>
<evidence type="ECO:0000256" key="8">
    <source>
        <dbReference type="ARBA" id="ARBA00038435"/>
    </source>
</evidence>
<keyword evidence="3" id="KW-0050">Antiport</keyword>
<keyword evidence="12" id="KW-1185">Reference proteome</keyword>
<dbReference type="InterPro" id="IPR004770">
    <property type="entry name" value="Na/H_antiport_NhaC"/>
</dbReference>
<keyword evidence="2" id="KW-0813">Transport</keyword>
<evidence type="ECO:0000256" key="5">
    <source>
        <dbReference type="ARBA" id="ARBA00022692"/>
    </source>
</evidence>
<feature type="transmembrane region" description="Helical" evidence="9">
    <location>
        <begin position="351"/>
        <end position="369"/>
    </location>
</feature>
<feature type="transmembrane region" description="Helical" evidence="9">
    <location>
        <begin position="12"/>
        <end position="30"/>
    </location>
</feature>
<dbReference type="GO" id="GO:0015297">
    <property type="term" value="F:antiporter activity"/>
    <property type="evidence" value="ECO:0007669"/>
    <property type="project" value="UniProtKB-KW"/>
</dbReference>
<comment type="subcellular location">
    <subcellularLocation>
        <location evidence="1">Cell membrane</location>
        <topology evidence="1">Multi-pass membrane protein</topology>
    </subcellularLocation>
</comment>
<accession>A8ML20</accession>
<feature type="transmembrane region" description="Helical" evidence="9">
    <location>
        <begin position="192"/>
        <end position="212"/>
    </location>
</feature>
<keyword evidence="7 9" id="KW-0472">Membrane</keyword>
<dbReference type="InterPro" id="IPR052180">
    <property type="entry name" value="NhaC_Na-H+_Antiporter"/>
</dbReference>
<evidence type="ECO:0000256" key="6">
    <source>
        <dbReference type="ARBA" id="ARBA00022989"/>
    </source>
</evidence>
<proteinExistence type="inferred from homology"/>
<dbReference type="HOGENOM" id="CLU_033405_1_0_9"/>
<feature type="transmembrane region" description="Helical" evidence="9">
    <location>
        <begin position="431"/>
        <end position="451"/>
    </location>
</feature>
<dbReference type="PANTHER" id="PTHR33451">
    <property type="entry name" value="MALATE-2H(+)/NA(+)-LACTATE ANTIPORTER"/>
    <property type="match status" value="1"/>
</dbReference>
<feature type="transmembrane region" description="Helical" evidence="9">
    <location>
        <begin position="75"/>
        <end position="98"/>
    </location>
</feature>
<name>A8ML20_ALKOO</name>
<protein>
    <submittedName>
        <fullName evidence="11">Na+/H+ antiporter NhaC</fullName>
    </submittedName>
</protein>
<feature type="domain" description="Na+/H+ antiporter NhaC-like C-terminal" evidence="10">
    <location>
        <begin position="160"/>
        <end position="453"/>
    </location>
</feature>
<dbReference type="PANTHER" id="PTHR33451:SF3">
    <property type="entry name" value="MALATE-2H(+)_NA(+)-LACTATE ANTIPORTER"/>
    <property type="match status" value="1"/>
</dbReference>
<dbReference type="eggNOG" id="COG1757">
    <property type="taxonomic scope" value="Bacteria"/>
</dbReference>
<keyword evidence="6 9" id="KW-1133">Transmembrane helix</keyword>
<evidence type="ECO:0000256" key="4">
    <source>
        <dbReference type="ARBA" id="ARBA00022475"/>
    </source>
</evidence>
<evidence type="ECO:0000259" key="10">
    <source>
        <dbReference type="Pfam" id="PF03553"/>
    </source>
</evidence>
<evidence type="ECO:0000256" key="7">
    <source>
        <dbReference type="ARBA" id="ARBA00023136"/>
    </source>
</evidence>
<feature type="transmembrane region" description="Helical" evidence="9">
    <location>
        <begin position="104"/>
        <end position="125"/>
    </location>
</feature>
<sequence length="476" mass="50084">METKKQATLLHALIPIVVLVASLFVAITKFEADPHIPIIVAIAVASLVAIISLGYKWDEIETGAIETIQMSMQAILILMVIGSVIGTWILSGTVPTMIYYGLKVLSPGIFLVATTLICSIVALATGSSWTTAGTVGVALIGVGQGLGIPSAIVAGAIVSGAYFGDKMSPLSDTTNLAPAMAGTTLFEHIRHMFYTTVPSLLISLVLYGIIGAKYAGATLDTANIDIILEGISANFNVSPLLLLPPVIVIILVVLKVPALPGLLAGTALGGIFAMIFQGSGLGDVINAAHYGFEIESGVEMVDELLNRGGLDSMMWTVSLILLAMVFGGIMERTGMLGSIGNAILKFANNTGSLILATILTSLAVNILAADQYLSIVIPGRMYKDVYRDRGIHPKVLSRTLEDAGTLTSALIPWNTCGAFMQSALLVSPLAFAPYAFLNWINPLVAILYGYIGFSITKIDKDGNELDKNGKVVVTSK</sequence>
<dbReference type="OrthoDB" id="9762978at2"/>
<dbReference type="EMBL" id="CP000853">
    <property type="protein sequence ID" value="ABW17837.1"/>
    <property type="molecule type" value="Genomic_DNA"/>
</dbReference>
<reference evidence="12" key="1">
    <citation type="submission" date="2007-10" db="EMBL/GenBank/DDBJ databases">
        <title>Complete genome of Alkaliphilus oremlandii OhILAs.</title>
        <authorList>
            <person name="Copeland A."/>
            <person name="Lucas S."/>
            <person name="Lapidus A."/>
            <person name="Barry K."/>
            <person name="Detter J.C."/>
            <person name="Glavina del Rio T."/>
            <person name="Hammon N."/>
            <person name="Israni S."/>
            <person name="Dalin E."/>
            <person name="Tice H."/>
            <person name="Pitluck S."/>
            <person name="Chain P."/>
            <person name="Malfatti S."/>
            <person name="Shin M."/>
            <person name="Vergez L."/>
            <person name="Schmutz J."/>
            <person name="Larimer F."/>
            <person name="Land M."/>
            <person name="Hauser L."/>
            <person name="Kyrpides N."/>
            <person name="Mikhailova N."/>
            <person name="Stolz J.F."/>
            <person name="Dawson A."/>
            <person name="Fisher E."/>
            <person name="Crable B."/>
            <person name="Perera E."/>
            <person name="Lisak J."/>
            <person name="Ranganathan M."/>
            <person name="Basu P."/>
            <person name="Richardson P."/>
        </authorList>
    </citation>
    <scope>NUCLEOTIDE SEQUENCE [LARGE SCALE GENOMIC DNA]</scope>
    <source>
        <strain evidence="12">OhILAs</strain>
    </source>
</reference>
<dbReference type="GO" id="GO:0005886">
    <property type="term" value="C:plasma membrane"/>
    <property type="evidence" value="ECO:0007669"/>
    <property type="project" value="UniProtKB-SubCell"/>
</dbReference>
<evidence type="ECO:0000256" key="2">
    <source>
        <dbReference type="ARBA" id="ARBA00022448"/>
    </source>
</evidence>